<organism evidence="2 3">
    <name type="scientific">Lentzea jiangxiensis</name>
    <dbReference type="NCBI Taxonomy" id="641025"/>
    <lineage>
        <taxon>Bacteria</taxon>
        <taxon>Bacillati</taxon>
        <taxon>Actinomycetota</taxon>
        <taxon>Actinomycetes</taxon>
        <taxon>Pseudonocardiales</taxon>
        <taxon>Pseudonocardiaceae</taxon>
        <taxon>Lentzea</taxon>
    </lineage>
</organism>
<name>A0A1H0SE48_9PSEU</name>
<evidence type="ECO:0000259" key="1">
    <source>
        <dbReference type="Pfam" id="PF01048"/>
    </source>
</evidence>
<protein>
    <submittedName>
        <fullName evidence="2">Nucleoside phosphorylase</fullName>
    </submittedName>
</protein>
<dbReference type="PANTHER" id="PTHR46832:SF1">
    <property type="entry name" value="5'-METHYLTHIOADENOSINE_S-ADENOSYLHOMOCYSTEINE NUCLEOSIDASE"/>
    <property type="match status" value="1"/>
</dbReference>
<dbReference type="OrthoDB" id="44283at2"/>
<dbReference type="SUPFAM" id="SSF53167">
    <property type="entry name" value="Purine and uridine phosphorylases"/>
    <property type="match status" value="1"/>
</dbReference>
<dbReference type="RefSeq" id="WP_090099262.1">
    <property type="nucleotide sequence ID" value="NZ_FNIX01000008.1"/>
</dbReference>
<keyword evidence="3" id="KW-1185">Reference proteome</keyword>
<proteinExistence type="predicted"/>
<dbReference type="InterPro" id="IPR035994">
    <property type="entry name" value="Nucleoside_phosphorylase_sf"/>
</dbReference>
<dbReference type="PANTHER" id="PTHR46832">
    <property type="entry name" value="5'-METHYLTHIOADENOSINE/S-ADENOSYLHOMOCYSTEINE NUCLEOSIDASE"/>
    <property type="match status" value="1"/>
</dbReference>
<gene>
    <name evidence="2" type="ORF">SAMN05421507_10824</name>
</gene>
<dbReference type="GO" id="GO:0008930">
    <property type="term" value="F:methylthioadenosine nucleosidase activity"/>
    <property type="evidence" value="ECO:0007669"/>
    <property type="project" value="TreeGrafter"/>
</dbReference>
<evidence type="ECO:0000313" key="3">
    <source>
        <dbReference type="Proteomes" id="UP000199691"/>
    </source>
</evidence>
<dbReference type="AlphaFoldDB" id="A0A1H0SE48"/>
<dbReference type="Pfam" id="PF01048">
    <property type="entry name" value="PNP_UDP_1"/>
    <property type="match status" value="1"/>
</dbReference>
<dbReference type="STRING" id="641025.SAMN05421507_10824"/>
<dbReference type="GO" id="GO:0005829">
    <property type="term" value="C:cytosol"/>
    <property type="evidence" value="ECO:0007669"/>
    <property type="project" value="TreeGrafter"/>
</dbReference>
<dbReference type="GO" id="GO:0009116">
    <property type="term" value="P:nucleoside metabolic process"/>
    <property type="evidence" value="ECO:0007669"/>
    <property type="project" value="InterPro"/>
</dbReference>
<dbReference type="InterPro" id="IPR000845">
    <property type="entry name" value="Nucleoside_phosphorylase_d"/>
</dbReference>
<evidence type="ECO:0000313" key="2">
    <source>
        <dbReference type="EMBL" id="SDP40043.1"/>
    </source>
</evidence>
<dbReference type="GO" id="GO:0019284">
    <property type="term" value="P:L-methionine salvage from S-adenosylmethionine"/>
    <property type="evidence" value="ECO:0007669"/>
    <property type="project" value="TreeGrafter"/>
</dbReference>
<reference evidence="3" key="1">
    <citation type="submission" date="2016-10" db="EMBL/GenBank/DDBJ databases">
        <authorList>
            <person name="Varghese N."/>
            <person name="Submissions S."/>
        </authorList>
    </citation>
    <scope>NUCLEOTIDE SEQUENCE [LARGE SCALE GENOMIC DNA]</scope>
    <source>
        <strain evidence="3">CGMCC 4.6609</strain>
    </source>
</reference>
<dbReference type="GO" id="GO:0008782">
    <property type="term" value="F:adenosylhomocysteine nucleosidase activity"/>
    <property type="evidence" value="ECO:0007669"/>
    <property type="project" value="TreeGrafter"/>
</dbReference>
<dbReference type="Proteomes" id="UP000199691">
    <property type="component" value="Unassembled WGS sequence"/>
</dbReference>
<dbReference type="CDD" id="cd09008">
    <property type="entry name" value="MTAN"/>
    <property type="match status" value="1"/>
</dbReference>
<dbReference type="EMBL" id="FNIX01000008">
    <property type="protein sequence ID" value="SDP40043.1"/>
    <property type="molecule type" value="Genomic_DNA"/>
</dbReference>
<dbReference type="Gene3D" id="3.40.50.1580">
    <property type="entry name" value="Nucleoside phosphorylase domain"/>
    <property type="match status" value="1"/>
</dbReference>
<accession>A0A1H0SE48</accession>
<feature type="domain" description="Nucleoside phosphorylase" evidence="1">
    <location>
        <begin position="2"/>
        <end position="235"/>
    </location>
</feature>
<sequence>MIVILTALPVEQEAVLEHLVHVREHRHVQGTLFDVGTLSGRPDRQVALGVTGQGTLAAATLTERAIAEFSPSAVLFTGIAGGLREKLAIGDVVVGTKVYAYHGGKSEDEEFLVRPRSWEISHDLEQLARRIRRTGAWSAGEPRPEVHFEAIAAGDVVLNSTTSPIANALRRNYNDAVAVEMESAGFALAAHLAGRIGTATVRGISDHADGTKSVTDGQGGQVRAARNAAAFAVALAAAVHETDPPSHTASRPPVSRNIAHAGATVGQQNGVNHGAFTMNVTRENR</sequence>